<proteinExistence type="predicted"/>
<dbReference type="RefSeq" id="WP_252819434.1">
    <property type="nucleotide sequence ID" value="NZ_JAMXQS010000006.1"/>
</dbReference>
<accession>A0ABT1C8Z4</accession>
<dbReference type="EMBL" id="JAMXQS010000006">
    <property type="protein sequence ID" value="MCO6050626.1"/>
    <property type="molecule type" value="Genomic_DNA"/>
</dbReference>
<gene>
    <name evidence="1" type="ORF">NGM99_12615</name>
</gene>
<evidence type="ECO:0008006" key="3">
    <source>
        <dbReference type="Google" id="ProtNLM"/>
    </source>
</evidence>
<evidence type="ECO:0000313" key="2">
    <source>
        <dbReference type="Proteomes" id="UP001205906"/>
    </source>
</evidence>
<protein>
    <recommendedName>
        <fullName evidence="3">Phage tail protein</fullName>
    </recommendedName>
</protein>
<evidence type="ECO:0000313" key="1">
    <source>
        <dbReference type="EMBL" id="MCO6050626.1"/>
    </source>
</evidence>
<sequence>MAFMIQADDFARVERMLNQMPADLKAKVAQRALGRVRGMMKTQIARHASQRTKAAQHLFKGQMTVGFANDAEELQVRTRWLTRYKQTAGKAGRLQAMMKRAGRHHGAFVQTMKSGHVGVFMRTSDKRLPIRELYGVNIAEHINRNLDEYAELVIEIADKYVVPRLLHEMERAISIK</sequence>
<comment type="caution">
    <text evidence="1">The sequence shown here is derived from an EMBL/GenBank/DDBJ whole genome shotgun (WGS) entry which is preliminary data.</text>
</comment>
<dbReference type="Proteomes" id="UP001205906">
    <property type="component" value="Unassembled WGS sequence"/>
</dbReference>
<keyword evidence="2" id="KW-1185">Reference proteome</keyword>
<organism evidence="1 2">
    <name type="scientific">Mesorhizobium liriopis</name>
    <dbReference type="NCBI Taxonomy" id="2953882"/>
    <lineage>
        <taxon>Bacteria</taxon>
        <taxon>Pseudomonadati</taxon>
        <taxon>Pseudomonadota</taxon>
        <taxon>Alphaproteobacteria</taxon>
        <taxon>Hyphomicrobiales</taxon>
        <taxon>Phyllobacteriaceae</taxon>
        <taxon>Mesorhizobium</taxon>
    </lineage>
</organism>
<name>A0ABT1C8Z4_9HYPH</name>
<reference evidence="1 2" key="1">
    <citation type="submission" date="2022-06" db="EMBL/GenBank/DDBJ databases">
        <title>Mesorhizobium sp. strain RP14 Genome sequencing and assembly.</title>
        <authorList>
            <person name="Kim I."/>
        </authorList>
    </citation>
    <scope>NUCLEOTIDE SEQUENCE [LARGE SCALE GENOMIC DNA]</scope>
    <source>
        <strain evidence="2">RP14(2022)</strain>
    </source>
</reference>